<dbReference type="Proteomes" id="UP000738325">
    <property type="component" value="Unassembled WGS sequence"/>
</dbReference>
<evidence type="ECO:0000259" key="6">
    <source>
        <dbReference type="PROSITE" id="PS50157"/>
    </source>
</evidence>
<keyword evidence="1" id="KW-0479">Metal-binding</keyword>
<accession>A0A9P6UMD4</accession>
<protein>
    <recommendedName>
        <fullName evidence="6">C2H2-type domain-containing protein</fullName>
    </recommendedName>
</protein>
<evidence type="ECO:0000256" key="1">
    <source>
        <dbReference type="ARBA" id="ARBA00022723"/>
    </source>
</evidence>
<evidence type="ECO:0000256" key="3">
    <source>
        <dbReference type="ARBA" id="ARBA00022833"/>
    </source>
</evidence>
<dbReference type="PROSITE" id="PS50157">
    <property type="entry name" value="ZINC_FINGER_C2H2_2"/>
    <property type="match status" value="3"/>
</dbReference>
<dbReference type="AlphaFoldDB" id="A0A9P6UMD4"/>
<evidence type="ECO:0000256" key="5">
    <source>
        <dbReference type="SAM" id="MobiDB-lite"/>
    </source>
</evidence>
<dbReference type="PANTHER" id="PTHR23235:SF120">
    <property type="entry name" value="KRUPPEL-LIKE FACTOR 15"/>
    <property type="match status" value="1"/>
</dbReference>
<evidence type="ECO:0000256" key="2">
    <source>
        <dbReference type="ARBA" id="ARBA00022771"/>
    </source>
</evidence>
<feature type="domain" description="C2H2-type" evidence="6">
    <location>
        <begin position="255"/>
        <end position="284"/>
    </location>
</feature>
<dbReference type="SUPFAM" id="SSF57667">
    <property type="entry name" value="beta-beta-alpha zinc fingers"/>
    <property type="match status" value="2"/>
</dbReference>
<dbReference type="Gene3D" id="3.30.160.60">
    <property type="entry name" value="Classic Zinc Finger"/>
    <property type="match status" value="3"/>
</dbReference>
<dbReference type="InterPro" id="IPR013087">
    <property type="entry name" value="Znf_C2H2_type"/>
</dbReference>
<evidence type="ECO:0000313" key="8">
    <source>
        <dbReference type="Proteomes" id="UP000738325"/>
    </source>
</evidence>
<reference evidence="7" key="1">
    <citation type="journal article" date="2020" name="Fungal Divers.">
        <title>Resolving the Mortierellaceae phylogeny through synthesis of multi-gene phylogenetics and phylogenomics.</title>
        <authorList>
            <person name="Vandepol N."/>
            <person name="Liber J."/>
            <person name="Desiro A."/>
            <person name="Na H."/>
            <person name="Kennedy M."/>
            <person name="Barry K."/>
            <person name="Grigoriev I.V."/>
            <person name="Miller A.N."/>
            <person name="O'Donnell K."/>
            <person name="Stajich J.E."/>
            <person name="Bonito G."/>
        </authorList>
    </citation>
    <scope>NUCLEOTIDE SEQUENCE</scope>
    <source>
        <strain evidence="7">REB-010B</strain>
    </source>
</reference>
<dbReference type="GO" id="GO:0000978">
    <property type="term" value="F:RNA polymerase II cis-regulatory region sequence-specific DNA binding"/>
    <property type="evidence" value="ECO:0007669"/>
    <property type="project" value="TreeGrafter"/>
</dbReference>
<proteinExistence type="predicted"/>
<keyword evidence="3" id="KW-0862">Zinc</keyword>
<gene>
    <name evidence="7" type="ORF">BGZ99_010354</name>
</gene>
<evidence type="ECO:0000256" key="4">
    <source>
        <dbReference type="PROSITE-ProRule" id="PRU00042"/>
    </source>
</evidence>
<dbReference type="EMBL" id="JAAAIP010000961">
    <property type="protein sequence ID" value="KAG0311176.1"/>
    <property type="molecule type" value="Genomic_DNA"/>
</dbReference>
<dbReference type="InterPro" id="IPR036236">
    <property type="entry name" value="Znf_C2H2_sf"/>
</dbReference>
<dbReference type="GO" id="GO:0000981">
    <property type="term" value="F:DNA-binding transcription factor activity, RNA polymerase II-specific"/>
    <property type="evidence" value="ECO:0007669"/>
    <property type="project" value="TreeGrafter"/>
</dbReference>
<dbReference type="Pfam" id="PF00096">
    <property type="entry name" value="zf-C2H2"/>
    <property type="match status" value="2"/>
</dbReference>
<dbReference type="GO" id="GO:0008270">
    <property type="term" value="F:zinc ion binding"/>
    <property type="evidence" value="ECO:0007669"/>
    <property type="project" value="UniProtKB-KW"/>
</dbReference>
<sequence length="351" mass="38359">MSAPINTINQDFCLFEDDSSFDYPLFNGMASSVTAAKAAKIAQPVAASLDFFNPLCTPTTPSLDLAPAPSAVPTVDNLGFDSCAAAFLDTPFMSYMDTPFESPLVTPFMGDMALDNEIESKLAANDTLPLFSDFGAMDFSFGSAYTIEPSMLLPHGFDFKPVADVTLPSPSMSDLSSAPVSPAKSIQSDFSDALDYVSEDDDDEEYVSSRSAALVAAMKRKAHGSSDAVSHAKKMRPVSHLTASDSKRSPAPKRFSCNYHDCDRQFARLFNLHTHEKTHDPEQARPFLCSDIECGKAFSRKHDLQRHEASVHKGERNFACAKCHRPFSRQDGLRRHLAVKGPCFDNGWVAT</sequence>
<name>A0A9P6UMD4_9FUNG</name>
<organism evidence="7 8">
    <name type="scientific">Dissophora globulifera</name>
    <dbReference type="NCBI Taxonomy" id="979702"/>
    <lineage>
        <taxon>Eukaryota</taxon>
        <taxon>Fungi</taxon>
        <taxon>Fungi incertae sedis</taxon>
        <taxon>Mucoromycota</taxon>
        <taxon>Mortierellomycotina</taxon>
        <taxon>Mortierellomycetes</taxon>
        <taxon>Mortierellales</taxon>
        <taxon>Mortierellaceae</taxon>
        <taxon>Dissophora</taxon>
    </lineage>
</organism>
<evidence type="ECO:0000313" key="7">
    <source>
        <dbReference type="EMBL" id="KAG0311176.1"/>
    </source>
</evidence>
<keyword evidence="2 4" id="KW-0863">Zinc-finger</keyword>
<dbReference type="OrthoDB" id="8117402at2759"/>
<feature type="region of interest" description="Disordered" evidence="5">
    <location>
        <begin position="225"/>
        <end position="251"/>
    </location>
</feature>
<feature type="domain" description="C2H2-type" evidence="6">
    <location>
        <begin position="318"/>
        <end position="336"/>
    </location>
</feature>
<keyword evidence="8" id="KW-1185">Reference proteome</keyword>
<comment type="caution">
    <text evidence="7">The sequence shown here is derived from an EMBL/GenBank/DDBJ whole genome shotgun (WGS) entry which is preliminary data.</text>
</comment>
<dbReference type="PROSITE" id="PS00028">
    <property type="entry name" value="ZINC_FINGER_C2H2_1"/>
    <property type="match status" value="2"/>
</dbReference>
<dbReference type="PANTHER" id="PTHR23235">
    <property type="entry name" value="KRUEPPEL-LIKE TRANSCRIPTION FACTOR"/>
    <property type="match status" value="1"/>
</dbReference>
<dbReference type="SMART" id="SM00355">
    <property type="entry name" value="ZnF_C2H2"/>
    <property type="match status" value="3"/>
</dbReference>
<feature type="domain" description="C2H2-type" evidence="6">
    <location>
        <begin position="287"/>
        <end position="317"/>
    </location>
</feature>